<dbReference type="AlphaFoldDB" id="A0A9W6BCN6"/>
<dbReference type="Proteomes" id="UP001165080">
    <property type="component" value="Unassembled WGS sequence"/>
</dbReference>
<reference evidence="3 4" key="1">
    <citation type="journal article" date="2023" name="Commun. Biol.">
        <title>Reorganization of the ancestral sex-determining regions during the evolution of trioecy in Pleodorina starrii.</title>
        <authorList>
            <person name="Takahashi K."/>
            <person name="Suzuki S."/>
            <person name="Kawai-Toyooka H."/>
            <person name="Yamamoto K."/>
            <person name="Hamaji T."/>
            <person name="Ootsuki R."/>
            <person name="Yamaguchi H."/>
            <person name="Kawachi M."/>
            <person name="Higashiyama T."/>
            <person name="Nozaki H."/>
        </authorList>
    </citation>
    <scope>NUCLEOTIDE SEQUENCE [LARGE SCALE GENOMIC DNA]</scope>
    <source>
        <strain evidence="3 4">NIES-4479</strain>
    </source>
</reference>
<dbReference type="InterPro" id="IPR026140">
    <property type="entry name" value="Ribosomal_mS26"/>
</dbReference>
<comment type="caution">
    <text evidence="3">The sequence shown here is derived from an EMBL/GenBank/DDBJ whole genome shotgun (WGS) entry which is preliminary data.</text>
</comment>
<dbReference type="OrthoDB" id="538197at2759"/>
<protein>
    <submittedName>
        <fullName evidence="3">Uncharacterized protein</fullName>
    </submittedName>
</protein>
<sequence>MMQTSVQRALPASAVLSALLPGLFVSQTRSKVFTSNVMDETRAKRIKDHFTYMHARVKYRKDLFRILQSWRAEIKAKQLDEEAVARQRKAQELRDEATRMQDQLKERQALQLREEVRKAELEHKRAQIQLQRAHRRQEELQKREQEQAERYQRLLAASRNWIRQEEFEAAIHRALDNPQPFGFITNLPVSKGF</sequence>
<accession>A0A9W6BCN6</accession>
<evidence type="ECO:0000256" key="1">
    <source>
        <dbReference type="SAM" id="Coils"/>
    </source>
</evidence>
<feature type="coiled-coil region" evidence="1">
    <location>
        <begin position="76"/>
        <end position="157"/>
    </location>
</feature>
<keyword evidence="1" id="KW-0175">Coiled coil</keyword>
<gene>
    <name evidence="3" type="primary">PLEST004801</name>
    <name evidence="3" type="ORF">PLESTB_000278000</name>
</gene>
<evidence type="ECO:0000313" key="4">
    <source>
        <dbReference type="Proteomes" id="UP001165080"/>
    </source>
</evidence>
<organism evidence="3 4">
    <name type="scientific">Pleodorina starrii</name>
    <dbReference type="NCBI Taxonomy" id="330485"/>
    <lineage>
        <taxon>Eukaryota</taxon>
        <taxon>Viridiplantae</taxon>
        <taxon>Chlorophyta</taxon>
        <taxon>core chlorophytes</taxon>
        <taxon>Chlorophyceae</taxon>
        <taxon>CS clade</taxon>
        <taxon>Chlamydomonadales</taxon>
        <taxon>Volvocaceae</taxon>
        <taxon>Pleodorina</taxon>
    </lineage>
</organism>
<dbReference type="EMBL" id="BRXU01000002">
    <property type="protein sequence ID" value="GLC49706.1"/>
    <property type="molecule type" value="Genomic_DNA"/>
</dbReference>
<evidence type="ECO:0000313" key="3">
    <source>
        <dbReference type="EMBL" id="GLC49706.1"/>
    </source>
</evidence>
<proteinExistence type="predicted"/>
<feature type="signal peptide" evidence="2">
    <location>
        <begin position="1"/>
        <end position="30"/>
    </location>
</feature>
<dbReference type="Pfam" id="PF14943">
    <property type="entry name" value="MRP-S26"/>
    <property type="match status" value="1"/>
</dbReference>
<dbReference type="GO" id="GO:0005763">
    <property type="term" value="C:mitochondrial small ribosomal subunit"/>
    <property type="evidence" value="ECO:0007669"/>
    <property type="project" value="InterPro"/>
</dbReference>
<keyword evidence="2" id="KW-0732">Signal</keyword>
<evidence type="ECO:0000256" key="2">
    <source>
        <dbReference type="SAM" id="SignalP"/>
    </source>
</evidence>
<keyword evidence="4" id="KW-1185">Reference proteome</keyword>
<feature type="chain" id="PRO_5040855327" evidence="2">
    <location>
        <begin position="31"/>
        <end position="193"/>
    </location>
</feature>
<name>A0A9W6BCN6_9CHLO</name>